<feature type="compositionally biased region" description="Basic and acidic residues" evidence="1">
    <location>
        <begin position="17"/>
        <end position="30"/>
    </location>
</feature>
<reference evidence="2 3" key="1">
    <citation type="journal article" date="2021" name="Environ. Microbiol.">
        <title>Gene family expansions and transcriptome signatures uncover fungal adaptations to wood decay.</title>
        <authorList>
            <person name="Hage H."/>
            <person name="Miyauchi S."/>
            <person name="Viragh M."/>
            <person name="Drula E."/>
            <person name="Min B."/>
            <person name="Chaduli D."/>
            <person name="Navarro D."/>
            <person name="Favel A."/>
            <person name="Norest M."/>
            <person name="Lesage-Meessen L."/>
            <person name="Balint B."/>
            <person name="Merenyi Z."/>
            <person name="de Eugenio L."/>
            <person name="Morin E."/>
            <person name="Martinez A.T."/>
            <person name="Baldrian P."/>
            <person name="Stursova M."/>
            <person name="Martinez M.J."/>
            <person name="Novotny C."/>
            <person name="Magnuson J.K."/>
            <person name="Spatafora J.W."/>
            <person name="Maurice S."/>
            <person name="Pangilinan J."/>
            <person name="Andreopoulos W."/>
            <person name="LaButti K."/>
            <person name="Hundley H."/>
            <person name="Na H."/>
            <person name="Kuo A."/>
            <person name="Barry K."/>
            <person name="Lipzen A."/>
            <person name="Henrissat B."/>
            <person name="Riley R."/>
            <person name="Ahrendt S."/>
            <person name="Nagy L.G."/>
            <person name="Grigoriev I.V."/>
            <person name="Martin F."/>
            <person name="Rosso M.N."/>
        </authorList>
    </citation>
    <scope>NUCLEOTIDE SEQUENCE [LARGE SCALE GENOMIC DNA]</scope>
    <source>
        <strain evidence="2 3">CIRM-BRFM 1785</strain>
    </source>
</reference>
<proteinExistence type="predicted"/>
<gene>
    <name evidence="2" type="ORF">C8Q71DRAFT_850696</name>
</gene>
<dbReference type="Proteomes" id="UP000814176">
    <property type="component" value="Unassembled WGS sequence"/>
</dbReference>
<keyword evidence="3" id="KW-1185">Reference proteome</keyword>
<feature type="region of interest" description="Disordered" evidence="1">
    <location>
        <begin position="1"/>
        <end position="76"/>
    </location>
</feature>
<accession>A0ABQ8K506</accession>
<organism evidence="2 3">
    <name type="scientific">Rhodofomes roseus</name>
    <dbReference type="NCBI Taxonomy" id="34475"/>
    <lineage>
        <taxon>Eukaryota</taxon>
        <taxon>Fungi</taxon>
        <taxon>Dikarya</taxon>
        <taxon>Basidiomycota</taxon>
        <taxon>Agaricomycotina</taxon>
        <taxon>Agaricomycetes</taxon>
        <taxon>Polyporales</taxon>
        <taxon>Rhodofomes</taxon>
    </lineage>
</organism>
<dbReference type="GeneID" id="72007467"/>
<evidence type="ECO:0000313" key="2">
    <source>
        <dbReference type="EMBL" id="KAH9831582.1"/>
    </source>
</evidence>
<evidence type="ECO:0000313" key="3">
    <source>
        <dbReference type="Proteomes" id="UP000814176"/>
    </source>
</evidence>
<protein>
    <submittedName>
        <fullName evidence="2">Uncharacterized protein</fullName>
    </submittedName>
</protein>
<name>A0ABQ8K506_9APHY</name>
<feature type="compositionally biased region" description="Basic residues" evidence="1">
    <location>
        <begin position="46"/>
        <end position="64"/>
    </location>
</feature>
<dbReference type="RefSeq" id="XP_047774696.1">
    <property type="nucleotide sequence ID" value="XM_047926735.1"/>
</dbReference>
<sequence>MHLVRSLKNNAMSNVKGPKDPRRVYTHEDYNGPNNPDPSKPNLKDTRHRRTSMSHARAINKRRTSQIAGHGSTDTTVSRLSLPGEVRGDGVFSGYGPERVDSQFSKCTTCRRAMTVESYTVLPQQEFVRSRIFPGGNERAPPLLGGASL</sequence>
<evidence type="ECO:0000256" key="1">
    <source>
        <dbReference type="SAM" id="MobiDB-lite"/>
    </source>
</evidence>
<dbReference type="EMBL" id="JADCUA010000025">
    <property type="protein sequence ID" value="KAH9831582.1"/>
    <property type="molecule type" value="Genomic_DNA"/>
</dbReference>
<comment type="caution">
    <text evidence="2">The sequence shown here is derived from an EMBL/GenBank/DDBJ whole genome shotgun (WGS) entry which is preliminary data.</text>
</comment>